<comment type="caution">
    <text evidence="2">The sequence shown here is derived from an EMBL/GenBank/DDBJ whole genome shotgun (WGS) entry which is preliminary data.</text>
</comment>
<name>A0ABN2SET0_9PSEU</name>
<dbReference type="Proteomes" id="UP001501116">
    <property type="component" value="Unassembled WGS sequence"/>
</dbReference>
<evidence type="ECO:0000259" key="1">
    <source>
        <dbReference type="Pfam" id="PF19054"/>
    </source>
</evidence>
<dbReference type="EMBL" id="BAAANN010000041">
    <property type="protein sequence ID" value="GAA1984824.1"/>
    <property type="molecule type" value="Genomic_DNA"/>
</dbReference>
<evidence type="ECO:0000313" key="3">
    <source>
        <dbReference type="Proteomes" id="UP001501116"/>
    </source>
</evidence>
<sequence>MPRMTGTTRYESATGERAGTLAAEPDTGFWLRAGVPGSPATPRSVVAAETTARSISSYEPLVIPGLLQSAAYARELFRCSLFTPEQQEVRVAYRLSRQELLHKSGRPHAEFFVHERALRNMVGDSRVMQEQSMHLFLAAAHGECVVRVVPRAVRSFAVMDSFSLYEYPAQPSAIYAESMSGGVFVDEPHQVALYRKVLERLRDRALSPEVTRTLLARLADA</sequence>
<evidence type="ECO:0000313" key="2">
    <source>
        <dbReference type="EMBL" id="GAA1984824.1"/>
    </source>
</evidence>
<protein>
    <submittedName>
        <fullName evidence="2">Scr1 family TA system antitoxin-like transcriptional regulator</fullName>
    </submittedName>
</protein>
<gene>
    <name evidence="2" type="ORF">GCM10009754_72840</name>
</gene>
<feature type="domain" description="DUF5753" evidence="1">
    <location>
        <begin position="43"/>
        <end position="217"/>
    </location>
</feature>
<keyword evidence="3" id="KW-1185">Reference proteome</keyword>
<dbReference type="InterPro" id="IPR043917">
    <property type="entry name" value="DUF5753"/>
</dbReference>
<organism evidence="2 3">
    <name type="scientific">Amycolatopsis minnesotensis</name>
    <dbReference type="NCBI Taxonomy" id="337894"/>
    <lineage>
        <taxon>Bacteria</taxon>
        <taxon>Bacillati</taxon>
        <taxon>Actinomycetota</taxon>
        <taxon>Actinomycetes</taxon>
        <taxon>Pseudonocardiales</taxon>
        <taxon>Pseudonocardiaceae</taxon>
        <taxon>Amycolatopsis</taxon>
    </lineage>
</organism>
<dbReference type="Pfam" id="PF19054">
    <property type="entry name" value="DUF5753"/>
    <property type="match status" value="1"/>
</dbReference>
<accession>A0ABN2SET0</accession>
<reference evidence="2 3" key="1">
    <citation type="journal article" date="2019" name="Int. J. Syst. Evol. Microbiol.">
        <title>The Global Catalogue of Microorganisms (GCM) 10K type strain sequencing project: providing services to taxonomists for standard genome sequencing and annotation.</title>
        <authorList>
            <consortium name="The Broad Institute Genomics Platform"/>
            <consortium name="The Broad Institute Genome Sequencing Center for Infectious Disease"/>
            <person name="Wu L."/>
            <person name="Ma J."/>
        </authorList>
    </citation>
    <scope>NUCLEOTIDE SEQUENCE [LARGE SCALE GENOMIC DNA]</scope>
    <source>
        <strain evidence="2 3">JCM 14545</strain>
    </source>
</reference>
<proteinExistence type="predicted"/>